<feature type="transmembrane region" description="Helical" evidence="6">
    <location>
        <begin position="715"/>
        <end position="739"/>
    </location>
</feature>
<dbReference type="InterPro" id="IPR050250">
    <property type="entry name" value="Macrolide_Exporter_MacB"/>
</dbReference>
<evidence type="ECO:0000256" key="2">
    <source>
        <dbReference type="ARBA" id="ARBA00022475"/>
    </source>
</evidence>
<feature type="transmembrane region" description="Helical" evidence="6">
    <location>
        <begin position="450"/>
        <end position="473"/>
    </location>
</feature>
<evidence type="ECO:0000256" key="1">
    <source>
        <dbReference type="ARBA" id="ARBA00004651"/>
    </source>
</evidence>
<accession>A0ABZ0IUY5</accession>
<proteinExistence type="predicted"/>
<feature type="domain" description="MacB-like periplasmic core" evidence="8">
    <location>
        <begin position="463"/>
        <end position="647"/>
    </location>
</feature>
<dbReference type="Pfam" id="PF02687">
    <property type="entry name" value="FtsX"/>
    <property type="match status" value="2"/>
</dbReference>
<feature type="domain" description="ABC3 transporter permease C-terminal" evidence="7">
    <location>
        <begin position="318"/>
        <end position="421"/>
    </location>
</feature>
<evidence type="ECO:0000313" key="9">
    <source>
        <dbReference type="EMBL" id="WOK08411.1"/>
    </source>
</evidence>
<feature type="transmembrane region" description="Helical" evidence="6">
    <location>
        <begin position="405"/>
        <end position="429"/>
    </location>
</feature>
<dbReference type="Proteomes" id="UP001302349">
    <property type="component" value="Chromosome"/>
</dbReference>
<keyword evidence="10" id="KW-1185">Reference proteome</keyword>
<feature type="transmembrane region" description="Helical" evidence="6">
    <location>
        <begin position="37"/>
        <end position="57"/>
    </location>
</feature>
<keyword evidence="4 6" id="KW-1133">Transmembrane helix</keyword>
<dbReference type="PANTHER" id="PTHR30572">
    <property type="entry name" value="MEMBRANE COMPONENT OF TRANSPORTER-RELATED"/>
    <property type="match status" value="1"/>
</dbReference>
<keyword evidence="3 6" id="KW-0812">Transmembrane</keyword>
<protein>
    <submittedName>
        <fullName evidence="9">ABC transporter permease</fullName>
    </submittedName>
</protein>
<keyword evidence="2" id="KW-1003">Cell membrane</keyword>
<dbReference type="Pfam" id="PF12704">
    <property type="entry name" value="MacB_PCD"/>
    <property type="match status" value="2"/>
</dbReference>
<evidence type="ECO:0000256" key="4">
    <source>
        <dbReference type="ARBA" id="ARBA00022989"/>
    </source>
</evidence>
<feature type="transmembrane region" description="Helical" evidence="6">
    <location>
        <begin position="363"/>
        <end position="385"/>
    </location>
</feature>
<evidence type="ECO:0000256" key="3">
    <source>
        <dbReference type="ARBA" id="ARBA00022692"/>
    </source>
</evidence>
<dbReference type="EMBL" id="CP136051">
    <property type="protein sequence ID" value="WOK08411.1"/>
    <property type="molecule type" value="Genomic_DNA"/>
</dbReference>
<evidence type="ECO:0000256" key="5">
    <source>
        <dbReference type="ARBA" id="ARBA00023136"/>
    </source>
</evidence>
<sequence length="838" mass="93263">MVRPLLMRMSYVNVFNMLTNYLKLAFRNLLRHKSASAITIFGLGMALAAALLIGQYVRFELSYDRFHGAGIDRTYRIFSRDFSSGALQYEAATSPAVLATSLLNTPQVEAITRLCGSSSFSNVLSYDNGEEVRSFNTRHSYFAETSFFDFFDFPLLKGSKEALDQPFQVIISESMALKFFGADDPMGKTLKWHTSMDDVEYTVAGVLKDLPANSHMAVNFLFSFPTLAQTERGRADLKDWDAEYFHSYVRIRQGSHPEDLSEQLLEFEGEWLGKYGMAPDPAHPRWHMQPVVDIHLHSQLMEEMKTNNSAADVYFLVAIALFVLVIAWVNHINLSMFSALSRGKEVGVRRLIGAGKWQLIQQFVAEALVVNVLALGLAFTMVQVSSTWFQAVAGVPFGLFWKDNVMLMVCWVLFFVSVSISSFVPFCLLQNRQLASMLKGKTSALAGGGLRSTLMVVQFAASLFIIVGTAAVYGQLKFMHNMKLGIDIENTLVLTTPSLVDSTYLSRLEVFRNELQQYPGIRAVSTSAVLPGNENTWQQRFWKPESGSDEAVLMTFDVVDDSFVDVFGVEILEGRDFLPTEQRAGDFGDALESILINEKAVQAHGFASAKDAVGSELASKGVRCKIVGVVKDFHQESPKAAIPPTMFVLDNINSTFYAVKLNFPASDLNNEALTAALTFIGGKWEEMFPNNPFDYFLLENRYEQQYASENRLSTLLSIFSGLSIVISCLGLFALVSLTIAQRTKEIGIRKVLGASITDLLLLLSSRFVMLVGIAIVVTLPITFWLVSEWLQNYAYAMRLGWWLFALPGAGLILLALVVVVVEAIPKAQANPVDSLRME</sequence>
<evidence type="ECO:0000259" key="8">
    <source>
        <dbReference type="Pfam" id="PF12704"/>
    </source>
</evidence>
<keyword evidence="5 6" id="KW-0472">Membrane</keyword>
<dbReference type="RefSeq" id="WP_317491052.1">
    <property type="nucleotide sequence ID" value="NZ_CP136051.1"/>
</dbReference>
<feature type="domain" description="ABC3 transporter permease C-terminal" evidence="7">
    <location>
        <begin position="718"/>
        <end position="820"/>
    </location>
</feature>
<feature type="transmembrane region" description="Helical" evidence="6">
    <location>
        <begin position="799"/>
        <end position="821"/>
    </location>
</feature>
<reference evidence="9 10" key="1">
    <citation type="journal article" date="2023" name="Microbiol. Resour. Announc.">
        <title>Complete Genome Sequence of Imperialibacter roseus strain P4T.</title>
        <authorList>
            <person name="Tizabi D.R."/>
            <person name="Bachvaroff T."/>
            <person name="Hill R.T."/>
        </authorList>
    </citation>
    <scope>NUCLEOTIDE SEQUENCE [LARGE SCALE GENOMIC DNA]</scope>
    <source>
        <strain evidence="9 10">P4T</strain>
    </source>
</reference>
<dbReference type="InterPro" id="IPR025857">
    <property type="entry name" value="MacB_PCD"/>
</dbReference>
<dbReference type="InterPro" id="IPR003838">
    <property type="entry name" value="ABC3_permease_C"/>
</dbReference>
<feature type="domain" description="MacB-like periplasmic core" evidence="8">
    <location>
        <begin position="36"/>
        <end position="264"/>
    </location>
</feature>
<name>A0ABZ0IUY5_9BACT</name>
<dbReference type="PANTHER" id="PTHR30572:SF18">
    <property type="entry name" value="ABC-TYPE MACROLIDE FAMILY EXPORT SYSTEM PERMEASE COMPONENT 2"/>
    <property type="match status" value="1"/>
</dbReference>
<evidence type="ECO:0000313" key="10">
    <source>
        <dbReference type="Proteomes" id="UP001302349"/>
    </source>
</evidence>
<organism evidence="9 10">
    <name type="scientific">Imperialibacter roseus</name>
    <dbReference type="NCBI Taxonomy" id="1324217"/>
    <lineage>
        <taxon>Bacteria</taxon>
        <taxon>Pseudomonadati</taxon>
        <taxon>Bacteroidota</taxon>
        <taxon>Cytophagia</taxon>
        <taxon>Cytophagales</taxon>
        <taxon>Flammeovirgaceae</taxon>
        <taxon>Imperialibacter</taxon>
    </lineage>
</organism>
<comment type="subcellular location">
    <subcellularLocation>
        <location evidence="1">Cell membrane</location>
        <topology evidence="1">Multi-pass membrane protein</topology>
    </subcellularLocation>
</comment>
<feature type="transmembrane region" description="Helical" evidence="6">
    <location>
        <begin position="313"/>
        <end position="334"/>
    </location>
</feature>
<evidence type="ECO:0000259" key="7">
    <source>
        <dbReference type="Pfam" id="PF02687"/>
    </source>
</evidence>
<feature type="transmembrane region" description="Helical" evidence="6">
    <location>
        <begin position="759"/>
        <end position="787"/>
    </location>
</feature>
<evidence type="ECO:0000256" key="6">
    <source>
        <dbReference type="SAM" id="Phobius"/>
    </source>
</evidence>
<gene>
    <name evidence="9" type="ORF">RT717_07140</name>
</gene>